<dbReference type="OrthoDB" id="2161at2759"/>
<keyword evidence="2" id="KW-1185">Reference proteome</keyword>
<organism evidence="1 2">
    <name type="scientific">Pyronema omphalodes (strain CBS 100304)</name>
    <name type="common">Pyronema confluens</name>
    <dbReference type="NCBI Taxonomy" id="1076935"/>
    <lineage>
        <taxon>Eukaryota</taxon>
        <taxon>Fungi</taxon>
        <taxon>Dikarya</taxon>
        <taxon>Ascomycota</taxon>
        <taxon>Pezizomycotina</taxon>
        <taxon>Pezizomycetes</taxon>
        <taxon>Pezizales</taxon>
        <taxon>Pyronemataceae</taxon>
        <taxon>Pyronema</taxon>
    </lineage>
</organism>
<protein>
    <submittedName>
        <fullName evidence="1">Similar to Calcium-binding mitochondrial carrier protein Aralar1 acc. no. Q9VA73</fullName>
    </submittedName>
</protein>
<gene>
    <name evidence="1" type="ORF">PCON_01680</name>
</gene>
<reference evidence="1 2" key="1">
    <citation type="journal article" date="2013" name="PLoS Genet.">
        <title>The genome and development-dependent transcriptomes of Pyronema confluens: a window into fungal evolution.</title>
        <authorList>
            <person name="Traeger S."/>
            <person name="Altegoer F."/>
            <person name="Freitag M."/>
            <person name="Gabaldon T."/>
            <person name="Kempken F."/>
            <person name="Kumar A."/>
            <person name="Marcet-Houben M."/>
            <person name="Poggeler S."/>
            <person name="Stajich J.E."/>
            <person name="Nowrousian M."/>
        </authorList>
    </citation>
    <scope>NUCLEOTIDE SEQUENCE [LARGE SCALE GENOMIC DNA]</scope>
    <source>
        <strain evidence="2">CBS 100304</strain>
        <tissue evidence="1">Vegetative mycelium</tissue>
    </source>
</reference>
<dbReference type="EMBL" id="HF936165">
    <property type="protein sequence ID" value="CCX15405.1"/>
    <property type="molecule type" value="Genomic_DNA"/>
</dbReference>
<evidence type="ECO:0000313" key="2">
    <source>
        <dbReference type="Proteomes" id="UP000018144"/>
    </source>
</evidence>
<dbReference type="Gene3D" id="1.10.238.10">
    <property type="entry name" value="EF-hand"/>
    <property type="match status" value="1"/>
</dbReference>
<proteinExistence type="predicted"/>
<dbReference type="AlphaFoldDB" id="U4L9N5"/>
<evidence type="ECO:0000313" key="1">
    <source>
        <dbReference type="EMBL" id="CCX15405.1"/>
    </source>
</evidence>
<dbReference type="InterPro" id="IPR011992">
    <property type="entry name" value="EF-hand-dom_pair"/>
</dbReference>
<name>U4L9N5_PYROM</name>
<sequence length="136" mass="15149">MDKVNSSKAHPGCPVSKSKASEILISECQSLLSKPDADYLIAFQRFDVEGKGEIEAAKESLLRSEYPATHSEEAKAAFDNDFVCWSTKNRHALTYEQFSQLLRAIQGENVRQVFQAAAFDPKGTGFIEVADFMRIV</sequence>
<dbReference type="Proteomes" id="UP000018144">
    <property type="component" value="Unassembled WGS sequence"/>
</dbReference>
<dbReference type="SUPFAM" id="SSF47473">
    <property type="entry name" value="EF-hand"/>
    <property type="match status" value="1"/>
</dbReference>
<accession>U4L9N5</accession>